<feature type="compositionally biased region" description="Pro residues" evidence="1">
    <location>
        <begin position="383"/>
        <end position="396"/>
    </location>
</feature>
<proteinExistence type="predicted"/>
<reference evidence="3" key="1">
    <citation type="submission" date="2024-06" db="EMBL/GenBank/DDBJ databases">
        <title>Multi-omics analyses provide insights into the biosynthesis of the anticancer antibiotic pleurotin in Hohenbuehelia grisea.</title>
        <authorList>
            <person name="Weaver J.A."/>
            <person name="Alberti F."/>
        </authorList>
    </citation>
    <scope>NUCLEOTIDE SEQUENCE [LARGE SCALE GENOMIC DNA]</scope>
    <source>
        <strain evidence="3">T-177</strain>
    </source>
</reference>
<sequence length="623" mass="66242">MATTFSRMPQPFPSAAGGSSRRRIVRFDSECVLIPEAQQKSKRPRMATKTYSVPLWKRRHEPDGSQSDGAPSSPPEESHVILKVPLLSFSPKKSRSSPTSPKPLSPCLVHRATGQFLVPSSSPLKARRPRTPNRSPSMPLPTTVHQFPEPGGIHLATIPLRACCPDCFPITEQCMKEGVVWEEKFTRGARRRRSASLDSDTHDLCGHPLHSPLSVPPVCAGDADIQVIAGLAKQPHGGFAAVYPQDLCASPIVASSSRLSSTGPPRAITVDEVDKRRRSGEFCSTMIEMCPPHQREVSGSSFNSTSSAVSSTYDEPMSPMYDPRKPSASPIAELDEDEDELFPLPSPRRSPCVSPVPGSIHSRSGSGSRSPSVRSFTPSPVNSKPPSPAPSFPPSPNGSNVCLGRGSSRDSLPNSLASRSDDALPKHMQRRSKRSSSGSERGRDRCDKGFLTPPERPSNGRVKSSDDETAKAVAAALASPIPVLPSAPSPPPSHATPKSVHTSPTSPKPTPAIRIPGSQSISFSPSRARQASPSSPMSVSVPQTHSPLRKPSPDARVSASSSKRTESPEKDKGVKRSRSLSSAGNKRRRPSFTAAAILRAGADVLKGVSSMGMGMSGGGNANS</sequence>
<evidence type="ECO:0000313" key="3">
    <source>
        <dbReference type="Proteomes" id="UP001556367"/>
    </source>
</evidence>
<protein>
    <submittedName>
        <fullName evidence="2">Uncharacterized protein</fullName>
    </submittedName>
</protein>
<dbReference type="EMBL" id="JASNQZ010000002">
    <property type="protein sequence ID" value="KAL0960117.1"/>
    <property type="molecule type" value="Genomic_DNA"/>
</dbReference>
<evidence type="ECO:0000313" key="2">
    <source>
        <dbReference type="EMBL" id="KAL0960117.1"/>
    </source>
</evidence>
<feature type="compositionally biased region" description="Pro residues" evidence="1">
    <location>
        <begin position="482"/>
        <end position="494"/>
    </location>
</feature>
<dbReference type="Proteomes" id="UP001556367">
    <property type="component" value="Unassembled WGS sequence"/>
</dbReference>
<comment type="caution">
    <text evidence="2">The sequence shown here is derived from an EMBL/GenBank/DDBJ whole genome shotgun (WGS) entry which is preliminary data.</text>
</comment>
<feature type="region of interest" description="Disordered" evidence="1">
    <location>
        <begin position="35"/>
        <end position="77"/>
    </location>
</feature>
<feature type="region of interest" description="Disordered" evidence="1">
    <location>
        <begin position="118"/>
        <end position="142"/>
    </location>
</feature>
<feature type="region of interest" description="Disordered" evidence="1">
    <location>
        <begin position="293"/>
        <end position="593"/>
    </location>
</feature>
<keyword evidence="3" id="KW-1185">Reference proteome</keyword>
<feature type="compositionally biased region" description="Low complexity" evidence="1">
    <location>
        <begin position="522"/>
        <end position="542"/>
    </location>
</feature>
<evidence type="ECO:0000256" key="1">
    <source>
        <dbReference type="SAM" id="MobiDB-lite"/>
    </source>
</evidence>
<name>A0ABR3JW98_9AGAR</name>
<accession>A0ABR3JW98</accession>
<feature type="region of interest" description="Disordered" evidence="1">
    <location>
        <begin position="1"/>
        <end position="21"/>
    </location>
</feature>
<feature type="compositionally biased region" description="Basic and acidic residues" evidence="1">
    <location>
        <begin position="563"/>
        <end position="574"/>
    </location>
</feature>
<gene>
    <name evidence="2" type="ORF">HGRIS_011759</name>
</gene>
<feature type="compositionally biased region" description="Polar residues" evidence="1">
    <location>
        <begin position="409"/>
        <end position="418"/>
    </location>
</feature>
<feature type="compositionally biased region" description="Low complexity" evidence="1">
    <location>
        <begin position="471"/>
        <end position="481"/>
    </location>
</feature>
<feature type="compositionally biased region" description="Low complexity" evidence="1">
    <location>
        <begin position="347"/>
        <end position="375"/>
    </location>
</feature>
<organism evidence="2 3">
    <name type="scientific">Hohenbuehelia grisea</name>
    <dbReference type="NCBI Taxonomy" id="104357"/>
    <lineage>
        <taxon>Eukaryota</taxon>
        <taxon>Fungi</taxon>
        <taxon>Dikarya</taxon>
        <taxon>Basidiomycota</taxon>
        <taxon>Agaricomycotina</taxon>
        <taxon>Agaricomycetes</taxon>
        <taxon>Agaricomycetidae</taxon>
        <taxon>Agaricales</taxon>
        <taxon>Pleurotineae</taxon>
        <taxon>Pleurotaceae</taxon>
        <taxon>Hohenbuehelia</taxon>
    </lineage>
</organism>
<feature type="compositionally biased region" description="Low complexity" evidence="1">
    <location>
        <begin position="298"/>
        <end position="311"/>
    </location>
</feature>